<sequence>MAESKKRDSSSVSSKEKNSLLDLDIGKDFLSSWKSISIAEGDGMDFDLTPGNKKSFNFDKASGYLPPLKKMIKPRRSRKNHPVESLKEKRTVLPLDLILMSEHAKADSPSKLENFNFEPSFANKEGSKAQKDKSKKESSPNGSECQDKEGSINMNLIGSMTTSEDRPPKPSLSENLITFDMDSLVGGSADLEPTKKNCPSDLAMDDAVSSERSAAIHEVASDKAKSHSETTIAPRELPKISQCEKLVSAKPVDREANDAVQDLSTDALSNNEPTGGNSPEADNVDSRNTNATGSNGEQDVNVESVVSSTCYDEHATSENSHLIQTVEISETNNAEESQVGVEDHVINNRERTELGQVKSLAEDSCTTSSVSGILCDTPSGRENQKLASEILMLPLVSQPADLLEKETEKGREPLVTCSKYFIQSDKPGCPVPEASTQTTLSSLSSKKMGFTQPSQVEGRRDGDSVQSDKKLVSLPLQHSKTLLRELPHIRRQESCTGLKISSKDKADTKSSQKKGETSMKDLDTLRSSCAAFPLEVNKNAAQNSGNSTTLASIPITKTVPADEHKLSSIERVRKAPDLPGLKLPCLNFDSTKSPIQKEIKSVGNIGQNRVLLTKTQSDIAHFPKSQKQTPSTISMKRKTLEEDAANIIALYPSKRLVQSPTASRKFVETSEKVLDKKVPKHSNVENDCIKNTIGNRQVSTFHIPHEVKIKEVGMSFSIESDNIIKQAEAYSKELDDVRIIVFSYLTGFEVVSICAVFRSNMYNLPATNLCNMLKKKHDEAKQVLVQAIVNNNKLLMLNNPLLDQKISLNLSTLIVFTGKPGSSISINDTRKLSLLSKLGLPRI</sequence>
<evidence type="ECO:0000313" key="2">
    <source>
        <dbReference type="EMBL" id="KAK6131941.1"/>
    </source>
</evidence>
<feature type="compositionally biased region" description="Basic and acidic residues" evidence="1">
    <location>
        <begin position="501"/>
        <end position="522"/>
    </location>
</feature>
<feature type="compositionally biased region" description="Polar residues" evidence="1">
    <location>
        <begin position="152"/>
        <end position="162"/>
    </location>
</feature>
<accession>A0ABR0VC94</accession>
<evidence type="ECO:0000313" key="3">
    <source>
        <dbReference type="Proteomes" id="UP001318860"/>
    </source>
</evidence>
<feature type="region of interest" description="Disordered" evidence="1">
    <location>
        <begin position="429"/>
        <end position="468"/>
    </location>
</feature>
<gene>
    <name evidence="2" type="ORF">DH2020_034311</name>
</gene>
<feature type="region of interest" description="Disordered" evidence="1">
    <location>
        <begin position="67"/>
        <end position="87"/>
    </location>
</feature>
<protein>
    <submittedName>
        <fullName evidence="2">Uncharacterized protein</fullName>
    </submittedName>
</protein>
<dbReference type="PANTHER" id="PTHR36380">
    <property type="entry name" value="BNAA03G58330D PROTEIN"/>
    <property type="match status" value="1"/>
</dbReference>
<dbReference type="PANTHER" id="PTHR36380:SF1">
    <property type="entry name" value="OS01G0755100 PROTEIN"/>
    <property type="match status" value="1"/>
</dbReference>
<feature type="compositionally biased region" description="Basic and acidic residues" evidence="1">
    <location>
        <begin position="457"/>
        <end position="468"/>
    </location>
</feature>
<feature type="region of interest" description="Disordered" evidence="1">
    <location>
        <begin position="108"/>
        <end position="174"/>
    </location>
</feature>
<dbReference type="Proteomes" id="UP001318860">
    <property type="component" value="Unassembled WGS sequence"/>
</dbReference>
<feature type="compositionally biased region" description="Polar residues" evidence="1">
    <location>
        <begin position="286"/>
        <end position="298"/>
    </location>
</feature>
<feature type="region of interest" description="Disordered" evidence="1">
    <location>
        <begin position="494"/>
        <end position="522"/>
    </location>
</feature>
<proteinExistence type="predicted"/>
<dbReference type="EMBL" id="JABTTQ020001314">
    <property type="protein sequence ID" value="KAK6131941.1"/>
    <property type="molecule type" value="Genomic_DNA"/>
</dbReference>
<comment type="caution">
    <text evidence="2">The sequence shown here is derived from an EMBL/GenBank/DDBJ whole genome shotgun (WGS) entry which is preliminary data.</text>
</comment>
<feature type="compositionally biased region" description="Basic residues" evidence="1">
    <location>
        <begin position="70"/>
        <end position="80"/>
    </location>
</feature>
<evidence type="ECO:0000256" key="1">
    <source>
        <dbReference type="SAM" id="MobiDB-lite"/>
    </source>
</evidence>
<dbReference type="InterPro" id="IPR038777">
    <property type="entry name" value="At4g18490-like"/>
</dbReference>
<feature type="region of interest" description="Disordered" evidence="1">
    <location>
        <begin position="261"/>
        <end position="300"/>
    </location>
</feature>
<feature type="compositionally biased region" description="Polar residues" evidence="1">
    <location>
        <begin position="262"/>
        <end position="277"/>
    </location>
</feature>
<reference evidence="2 3" key="1">
    <citation type="journal article" date="2021" name="Comput. Struct. Biotechnol. J.">
        <title>De novo genome assembly of the potent medicinal plant Rehmannia glutinosa using nanopore technology.</title>
        <authorList>
            <person name="Ma L."/>
            <person name="Dong C."/>
            <person name="Song C."/>
            <person name="Wang X."/>
            <person name="Zheng X."/>
            <person name="Niu Y."/>
            <person name="Chen S."/>
            <person name="Feng W."/>
        </authorList>
    </citation>
    <scope>NUCLEOTIDE SEQUENCE [LARGE SCALE GENOMIC DNA]</scope>
    <source>
        <strain evidence="2">DH-2019</strain>
    </source>
</reference>
<name>A0ABR0VC94_REHGL</name>
<organism evidence="2 3">
    <name type="scientific">Rehmannia glutinosa</name>
    <name type="common">Chinese foxglove</name>
    <dbReference type="NCBI Taxonomy" id="99300"/>
    <lineage>
        <taxon>Eukaryota</taxon>
        <taxon>Viridiplantae</taxon>
        <taxon>Streptophyta</taxon>
        <taxon>Embryophyta</taxon>
        <taxon>Tracheophyta</taxon>
        <taxon>Spermatophyta</taxon>
        <taxon>Magnoliopsida</taxon>
        <taxon>eudicotyledons</taxon>
        <taxon>Gunneridae</taxon>
        <taxon>Pentapetalae</taxon>
        <taxon>asterids</taxon>
        <taxon>lamiids</taxon>
        <taxon>Lamiales</taxon>
        <taxon>Orobanchaceae</taxon>
        <taxon>Rehmannieae</taxon>
        <taxon>Rehmannia</taxon>
    </lineage>
</organism>
<feature type="compositionally biased region" description="Basic and acidic residues" evidence="1">
    <location>
        <begin position="219"/>
        <end position="228"/>
    </location>
</feature>
<feature type="compositionally biased region" description="Basic and acidic residues" evidence="1">
    <location>
        <begin position="125"/>
        <end position="138"/>
    </location>
</feature>
<keyword evidence="3" id="KW-1185">Reference proteome</keyword>
<feature type="compositionally biased region" description="Low complexity" evidence="1">
    <location>
        <begin position="435"/>
        <end position="445"/>
    </location>
</feature>
<feature type="region of interest" description="Disordered" evidence="1">
    <location>
        <begin position="188"/>
        <end position="237"/>
    </location>
</feature>